<feature type="transmembrane region" description="Helical" evidence="1">
    <location>
        <begin position="103"/>
        <end position="122"/>
    </location>
</feature>
<keyword evidence="1" id="KW-0812">Transmembrane</keyword>
<dbReference type="Proteomes" id="UP000660265">
    <property type="component" value="Unassembled WGS sequence"/>
</dbReference>
<keyword evidence="1" id="KW-1133">Transmembrane helix</keyword>
<keyword evidence="1" id="KW-0472">Membrane</keyword>
<proteinExistence type="predicted"/>
<evidence type="ECO:0008006" key="4">
    <source>
        <dbReference type="Google" id="ProtNLM"/>
    </source>
</evidence>
<name>A0ABQ2EDG1_9ACTN</name>
<gene>
    <name evidence="2" type="ORF">GCM10011583_39880</name>
</gene>
<evidence type="ECO:0000313" key="2">
    <source>
        <dbReference type="EMBL" id="GGK04217.1"/>
    </source>
</evidence>
<keyword evidence="3" id="KW-1185">Reference proteome</keyword>
<dbReference type="EMBL" id="BMMV01000012">
    <property type="protein sequence ID" value="GGK04217.1"/>
    <property type="molecule type" value="Genomic_DNA"/>
</dbReference>
<evidence type="ECO:0000313" key="3">
    <source>
        <dbReference type="Proteomes" id="UP000660265"/>
    </source>
</evidence>
<feature type="transmembrane region" description="Helical" evidence="1">
    <location>
        <begin position="65"/>
        <end position="83"/>
    </location>
</feature>
<accession>A0ABQ2EDG1</accession>
<protein>
    <recommendedName>
        <fullName evidence="4">Integral membrane protein</fullName>
    </recommendedName>
</protein>
<sequence length="124" mass="12759">MPGPDPYGARGAAPAYRHPADAARVNPRAVHAEFAPMTHRGVSLGSRSRAVPGIERGTGMESGPAIFAGAAFALFGAALLLWTGARVMHRAPVAHGVSPATSITLATLTGVSFLVLGVWCFGRI</sequence>
<comment type="caution">
    <text evidence="2">The sequence shown here is derived from an EMBL/GenBank/DDBJ whole genome shotgun (WGS) entry which is preliminary data.</text>
</comment>
<evidence type="ECO:0000256" key="1">
    <source>
        <dbReference type="SAM" id="Phobius"/>
    </source>
</evidence>
<reference evidence="3" key="1">
    <citation type="journal article" date="2019" name="Int. J. Syst. Evol. Microbiol.">
        <title>The Global Catalogue of Microorganisms (GCM) 10K type strain sequencing project: providing services to taxonomists for standard genome sequencing and annotation.</title>
        <authorList>
            <consortium name="The Broad Institute Genomics Platform"/>
            <consortium name="The Broad Institute Genome Sequencing Center for Infectious Disease"/>
            <person name="Wu L."/>
            <person name="Ma J."/>
        </authorList>
    </citation>
    <scope>NUCLEOTIDE SEQUENCE [LARGE SCALE GENOMIC DNA]</scope>
    <source>
        <strain evidence="3">CGMCC 4.7275</strain>
    </source>
</reference>
<organism evidence="2 3">
    <name type="scientific">Streptomyces camponoticapitis</name>
    <dbReference type="NCBI Taxonomy" id="1616125"/>
    <lineage>
        <taxon>Bacteria</taxon>
        <taxon>Bacillati</taxon>
        <taxon>Actinomycetota</taxon>
        <taxon>Actinomycetes</taxon>
        <taxon>Kitasatosporales</taxon>
        <taxon>Streptomycetaceae</taxon>
        <taxon>Streptomyces</taxon>
    </lineage>
</organism>